<accession>A0A6G4AKR7</accession>
<evidence type="ECO:0000313" key="1">
    <source>
        <dbReference type="EMBL" id="NEW73953.1"/>
    </source>
</evidence>
<dbReference type="RefSeq" id="WP_164431308.1">
    <property type="nucleotide sequence ID" value="NZ_JAAIKT010000037.1"/>
</dbReference>
<name>A0A6G4AKR7_9ACTN</name>
<dbReference type="AlphaFoldDB" id="A0A6G4AKR7"/>
<sequence>MTISTGESLITAADIDDLITRVRQSAGDPGPLESAKAALFSGLSGDGHGHGDGDGAGTGTGTGPDPEAARLIRQRLLVTALRHGGALLAKLLSRLSPRETAMVRRYAHRLANFLDTLEVWAARPVMLALMRFGLPYGEAETIAVAVLLLVR</sequence>
<proteinExistence type="predicted"/>
<keyword evidence="2" id="KW-1185">Reference proteome</keyword>
<organism evidence="1 2">
    <name type="scientific">Streptomyces rhizosphaericus</name>
    <dbReference type="NCBI Taxonomy" id="114699"/>
    <lineage>
        <taxon>Bacteria</taxon>
        <taxon>Bacillati</taxon>
        <taxon>Actinomycetota</taxon>
        <taxon>Actinomycetes</taxon>
        <taxon>Kitasatosporales</taxon>
        <taxon>Streptomycetaceae</taxon>
        <taxon>Streptomyces</taxon>
        <taxon>Streptomyces violaceusniger group</taxon>
    </lineage>
</organism>
<comment type="caution">
    <text evidence="1">The sequence shown here is derived from an EMBL/GenBank/DDBJ whole genome shotgun (WGS) entry which is preliminary data.</text>
</comment>
<dbReference type="Proteomes" id="UP000476310">
    <property type="component" value="Unassembled WGS sequence"/>
</dbReference>
<protein>
    <submittedName>
        <fullName evidence="1">Uncharacterized protein</fullName>
    </submittedName>
</protein>
<dbReference type="EMBL" id="JAAIKT010000037">
    <property type="protein sequence ID" value="NEW73953.1"/>
    <property type="molecule type" value="Genomic_DNA"/>
</dbReference>
<reference evidence="1" key="1">
    <citation type="submission" date="2020-02" db="EMBL/GenBank/DDBJ databases">
        <title>A new Streptomyces sp. for controlling soil-borne diseases.</title>
        <authorList>
            <person name="Li X."/>
            <person name="Tian Y."/>
            <person name="Gao K."/>
        </authorList>
    </citation>
    <scope>NUCLEOTIDE SEQUENCE [LARGE SCALE GENOMIC DNA]</scope>
    <source>
        <strain evidence="1">0250</strain>
    </source>
</reference>
<gene>
    <name evidence="1" type="ORF">G4H13_27205</name>
</gene>
<evidence type="ECO:0000313" key="2">
    <source>
        <dbReference type="Proteomes" id="UP000476310"/>
    </source>
</evidence>